<dbReference type="Proteomes" id="UP001499843">
    <property type="component" value="Unassembled WGS sequence"/>
</dbReference>
<evidence type="ECO:0000313" key="2">
    <source>
        <dbReference type="EMBL" id="GAA2220121.1"/>
    </source>
</evidence>
<dbReference type="EMBL" id="BAAAQX010000082">
    <property type="protein sequence ID" value="GAA2220121.1"/>
    <property type="molecule type" value="Genomic_DNA"/>
</dbReference>
<protein>
    <submittedName>
        <fullName evidence="2">Uncharacterized protein</fullName>
    </submittedName>
</protein>
<reference evidence="2 3" key="1">
    <citation type="journal article" date="2019" name="Int. J. Syst. Evol. Microbiol.">
        <title>The Global Catalogue of Microorganisms (GCM) 10K type strain sequencing project: providing services to taxonomists for standard genome sequencing and annotation.</title>
        <authorList>
            <consortium name="The Broad Institute Genomics Platform"/>
            <consortium name="The Broad Institute Genome Sequencing Center for Infectious Disease"/>
            <person name="Wu L."/>
            <person name="Ma J."/>
        </authorList>
    </citation>
    <scope>NUCLEOTIDE SEQUENCE [LARGE SCALE GENOMIC DNA]</scope>
    <source>
        <strain evidence="2 3">JCM 16114</strain>
    </source>
</reference>
<evidence type="ECO:0000313" key="3">
    <source>
        <dbReference type="Proteomes" id="UP001499843"/>
    </source>
</evidence>
<keyword evidence="3" id="KW-1185">Reference proteome</keyword>
<keyword evidence="1" id="KW-0472">Membrane</keyword>
<comment type="caution">
    <text evidence="2">The sequence shown here is derived from an EMBL/GenBank/DDBJ whole genome shotgun (WGS) entry which is preliminary data.</text>
</comment>
<proteinExistence type="predicted"/>
<keyword evidence="1" id="KW-0812">Transmembrane</keyword>
<feature type="transmembrane region" description="Helical" evidence="1">
    <location>
        <begin position="34"/>
        <end position="53"/>
    </location>
</feature>
<accession>A0ABN3D5W3</accession>
<sequence length="72" mass="7778">MSVAKHSVLDMETEAAINRTSRERPYRQLTTTKTVLISFVVALVGGVLLYVGGLGDWCFLISLALVCPLVPG</sequence>
<keyword evidence="1" id="KW-1133">Transmembrane helix</keyword>
<evidence type="ECO:0000256" key="1">
    <source>
        <dbReference type="SAM" id="Phobius"/>
    </source>
</evidence>
<name>A0ABN3D5W3_9ACTN</name>
<organism evidence="2 3">
    <name type="scientific">Nonomuraea monospora</name>
    <dbReference type="NCBI Taxonomy" id="568818"/>
    <lineage>
        <taxon>Bacteria</taxon>
        <taxon>Bacillati</taxon>
        <taxon>Actinomycetota</taxon>
        <taxon>Actinomycetes</taxon>
        <taxon>Streptosporangiales</taxon>
        <taxon>Streptosporangiaceae</taxon>
        <taxon>Nonomuraea</taxon>
    </lineage>
</organism>
<gene>
    <name evidence="2" type="ORF">GCM10009850_121910</name>
</gene>